<comment type="caution">
    <text evidence="1">The sequence shown here is derived from an EMBL/GenBank/DDBJ whole genome shotgun (WGS) entry which is preliminary data.</text>
</comment>
<name>A0ACB8B4Q2_9AGAM</name>
<keyword evidence="2" id="KW-1185">Reference proteome</keyword>
<organism evidence="1 2">
    <name type="scientific">Leucogyrophana mollusca</name>
    <dbReference type="NCBI Taxonomy" id="85980"/>
    <lineage>
        <taxon>Eukaryota</taxon>
        <taxon>Fungi</taxon>
        <taxon>Dikarya</taxon>
        <taxon>Basidiomycota</taxon>
        <taxon>Agaricomycotina</taxon>
        <taxon>Agaricomycetes</taxon>
        <taxon>Agaricomycetidae</taxon>
        <taxon>Boletales</taxon>
        <taxon>Boletales incertae sedis</taxon>
        <taxon>Leucogyrophana</taxon>
    </lineage>
</organism>
<dbReference type="EMBL" id="MU266596">
    <property type="protein sequence ID" value="KAH7920206.1"/>
    <property type="molecule type" value="Genomic_DNA"/>
</dbReference>
<evidence type="ECO:0000313" key="1">
    <source>
        <dbReference type="EMBL" id="KAH7920206.1"/>
    </source>
</evidence>
<evidence type="ECO:0000313" key="2">
    <source>
        <dbReference type="Proteomes" id="UP000790709"/>
    </source>
</evidence>
<sequence length="408" mass="45372">MSSSRAQARDHLRALTKIPPIPAHIVNKLNSIPSLSRTLQTAGKYLLYLLVLVNVRSFPFAWHIRVFLPVITLRIKYYLFRLSLLFTPKAVRTKLITEWAEALCPVGTNPFEMTIVHKSWAGIDDSDYNGHLSNSSYAKTLDAARCKIVLKSFPAFTRSKGWLALGSTHYHFIREIPMFANYEVRLTIGAWDHKWMYIISRFVTTSRKTQRNYSKSTKPSTSSTPSEPGAPRLSLRTPADDLATPANGALTPSEPAGTQAEQTARAMRALARTEEPDGATLHCIAISHMCFKHGRITVPPAVALACEGFSKPPSLEGVDESSSPSPKLAPAYSPSNPPPSWIRAQDIRVALNGSMKSYVEFVRGGWRDGEGERWWEEALGGVIEERRKANLAVLESVRIGMEGSRDIR</sequence>
<gene>
    <name evidence="1" type="ORF">BV22DRAFT_1122897</name>
</gene>
<reference evidence="1" key="1">
    <citation type="journal article" date="2021" name="New Phytol.">
        <title>Evolutionary innovations through gain and loss of genes in the ectomycorrhizal Boletales.</title>
        <authorList>
            <person name="Wu G."/>
            <person name="Miyauchi S."/>
            <person name="Morin E."/>
            <person name="Kuo A."/>
            <person name="Drula E."/>
            <person name="Varga T."/>
            <person name="Kohler A."/>
            <person name="Feng B."/>
            <person name="Cao Y."/>
            <person name="Lipzen A."/>
            <person name="Daum C."/>
            <person name="Hundley H."/>
            <person name="Pangilinan J."/>
            <person name="Johnson J."/>
            <person name="Barry K."/>
            <person name="LaButti K."/>
            <person name="Ng V."/>
            <person name="Ahrendt S."/>
            <person name="Min B."/>
            <person name="Choi I.G."/>
            <person name="Park H."/>
            <person name="Plett J.M."/>
            <person name="Magnuson J."/>
            <person name="Spatafora J.W."/>
            <person name="Nagy L.G."/>
            <person name="Henrissat B."/>
            <person name="Grigoriev I.V."/>
            <person name="Yang Z.L."/>
            <person name="Xu J."/>
            <person name="Martin F.M."/>
        </authorList>
    </citation>
    <scope>NUCLEOTIDE SEQUENCE</scope>
    <source>
        <strain evidence="1">KUC20120723A-06</strain>
    </source>
</reference>
<dbReference type="Proteomes" id="UP000790709">
    <property type="component" value="Unassembled WGS sequence"/>
</dbReference>
<accession>A0ACB8B4Q2</accession>
<protein>
    <submittedName>
        <fullName evidence="1">Uncharacterized protein</fullName>
    </submittedName>
</protein>
<proteinExistence type="predicted"/>